<feature type="region of interest" description="Disordered" evidence="1">
    <location>
        <begin position="1"/>
        <end position="33"/>
    </location>
</feature>
<name>U4VCT3_9HYPH</name>
<organism evidence="2 3">
    <name type="scientific">Brucella intermedia 229E</name>
    <dbReference type="NCBI Taxonomy" id="1337887"/>
    <lineage>
        <taxon>Bacteria</taxon>
        <taxon>Pseudomonadati</taxon>
        <taxon>Pseudomonadota</taxon>
        <taxon>Alphaproteobacteria</taxon>
        <taxon>Hyphomicrobiales</taxon>
        <taxon>Brucellaceae</taxon>
        <taxon>Brucella/Ochrobactrum group</taxon>
        <taxon>Brucella</taxon>
    </lineage>
</organism>
<evidence type="ECO:0000313" key="2">
    <source>
        <dbReference type="EMBL" id="ERM00602.1"/>
    </source>
</evidence>
<feature type="compositionally biased region" description="Basic residues" evidence="1">
    <location>
        <begin position="1"/>
        <end position="11"/>
    </location>
</feature>
<dbReference type="Proteomes" id="UP000016842">
    <property type="component" value="Unassembled WGS sequence"/>
</dbReference>
<protein>
    <submittedName>
        <fullName evidence="2">Uncharacterized protein</fullName>
    </submittedName>
</protein>
<dbReference type="EMBL" id="ASXJ01000276">
    <property type="protein sequence ID" value="ERM00602.1"/>
    <property type="molecule type" value="Genomic_DNA"/>
</dbReference>
<accession>U4VCT3</accession>
<proteinExistence type="predicted"/>
<reference evidence="2 3" key="1">
    <citation type="journal article" date="2014" name="FEMS Microbiol. Lett.">
        <title>Genome sequencing analysis reveals virulence-related gene content of Ochrobactrum intermedium strain 229E, a urease-positive strain isolated from the human gastric niche.</title>
        <authorList>
            <person name="Kulkarni G.J."/>
            <person name="Shetty S."/>
            <person name="Dharne M.S."/>
            <person name="Shouche Y.S."/>
        </authorList>
    </citation>
    <scope>NUCLEOTIDE SEQUENCE [LARGE SCALE GENOMIC DNA]</scope>
    <source>
        <strain evidence="2 3">229E</strain>
    </source>
</reference>
<dbReference type="AlphaFoldDB" id="U4VCT3"/>
<comment type="caution">
    <text evidence="2">The sequence shown here is derived from an EMBL/GenBank/DDBJ whole genome shotgun (WGS) entry which is preliminary data.</text>
</comment>
<feature type="compositionally biased region" description="Basic and acidic residues" evidence="1">
    <location>
        <begin position="20"/>
        <end position="33"/>
    </location>
</feature>
<gene>
    <name evidence="2" type="ORF">Q644_25815</name>
</gene>
<sequence length="53" mass="6411">MYRIFQHRRHDFHPTPRAMPESEHHHPLTKNFHPDGKTIQQLLQANLYHLNSS</sequence>
<evidence type="ECO:0000313" key="3">
    <source>
        <dbReference type="Proteomes" id="UP000016842"/>
    </source>
</evidence>
<evidence type="ECO:0000256" key="1">
    <source>
        <dbReference type="SAM" id="MobiDB-lite"/>
    </source>
</evidence>